<dbReference type="PANTHER" id="PTHR43194:SF2">
    <property type="entry name" value="PEROXISOMAL MEMBRANE PROTEIN LPX1"/>
    <property type="match status" value="1"/>
</dbReference>
<keyword evidence="3" id="KW-1185">Reference proteome</keyword>
<gene>
    <name evidence="2" type="ORF">NLI96_g6260</name>
</gene>
<dbReference type="Proteomes" id="UP001212997">
    <property type="component" value="Unassembled WGS sequence"/>
</dbReference>
<evidence type="ECO:0000259" key="1">
    <source>
        <dbReference type="Pfam" id="PF00561"/>
    </source>
</evidence>
<dbReference type="PANTHER" id="PTHR43194">
    <property type="entry name" value="HYDROLASE ALPHA/BETA FOLD FAMILY"/>
    <property type="match status" value="1"/>
</dbReference>
<proteinExistence type="predicted"/>
<dbReference type="InterPro" id="IPR050228">
    <property type="entry name" value="Carboxylesterase_BioH"/>
</dbReference>
<protein>
    <recommendedName>
        <fullName evidence="1">AB hydrolase-1 domain-containing protein</fullName>
    </recommendedName>
</protein>
<organism evidence="2 3">
    <name type="scientific">Meripilus lineatus</name>
    <dbReference type="NCBI Taxonomy" id="2056292"/>
    <lineage>
        <taxon>Eukaryota</taxon>
        <taxon>Fungi</taxon>
        <taxon>Dikarya</taxon>
        <taxon>Basidiomycota</taxon>
        <taxon>Agaricomycotina</taxon>
        <taxon>Agaricomycetes</taxon>
        <taxon>Polyporales</taxon>
        <taxon>Meripilaceae</taxon>
        <taxon>Meripilus</taxon>
    </lineage>
</organism>
<comment type="caution">
    <text evidence="2">The sequence shown here is derived from an EMBL/GenBank/DDBJ whole genome shotgun (WGS) entry which is preliminary data.</text>
</comment>
<sequence>MAAQSTEFPAPVRPSAESLPLESSLRQLYPDDIYPNGKCAYFASPNGRVRYWIVGPTEGAQVVLIHGISAPSIGYQNITAHLVEQGFRVLLYDLHGRGYSEITKTPSDVNLYTIQLALLLQYVGWHNAYIVGFSMVKPAQLRPSSDPNSLPLKVGSAPFLTLILALQSLYQIRELQAKAFRGYQQLIQHDLRFGPITGLEVAFKALASPLPGKKEPLRVLIVHGTEDDIVPFTEAAKIQAAVPQAQLVKIEGANHFLVFQEGYWQQVAESISKFLS</sequence>
<accession>A0AAD5V1D7</accession>
<feature type="domain" description="AB hydrolase-1" evidence="1">
    <location>
        <begin position="62"/>
        <end position="135"/>
    </location>
</feature>
<evidence type="ECO:0000313" key="2">
    <source>
        <dbReference type="EMBL" id="KAJ3483507.1"/>
    </source>
</evidence>
<evidence type="ECO:0000313" key="3">
    <source>
        <dbReference type="Proteomes" id="UP001212997"/>
    </source>
</evidence>
<dbReference type="SUPFAM" id="SSF53474">
    <property type="entry name" value="alpha/beta-Hydrolases"/>
    <property type="match status" value="1"/>
</dbReference>
<dbReference type="EMBL" id="JANAWD010000225">
    <property type="protein sequence ID" value="KAJ3483507.1"/>
    <property type="molecule type" value="Genomic_DNA"/>
</dbReference>
<dbReference type="InterPro" id="IPR000073">
    <property type="entry name" value="AB_hydrolase_1"/>
</dbReference>
<dbReference type="AlphaFoldDB" id="A0AAD5V1D7"/>
<name>A0AAD5V1D7_9APHY</name>
<dbReference type="Gene3D" id="3.40.50.1820">
    <property type="entry name" value="alpha/beta hydrolase"/>
    <property type="match status" value="2"/>
</dbReference>
<dbReference type="Pfam" id="PF00561">
    <property type="entry name" value="Abhydrolase_1"/>
    <property type="match status" value="1"/>
</dbReference>
<dbReference type="InterPro" id="IPR029058">
    <property type="entry name" value="AB_hydrolase_fold"/>
</dbReference>
<reference evidence="2" key="1">
    <citation type="submission" date="2022-07" db="EMBL/GenBank/DDBJ databases">
        <title>Genome Sequence of Physisporinus lineatus.</title>
        <authorList>
            <person name="Buettner E."/>
        </authorList>
    </citation>
    <scope>NUCLEOTIDE SEQUENCE</scope>
    <source>
        <strain evidence="2">VT162</strain>
    </source>
</reference>